<dbReference type="Pfam" id="PF13581">
    <property type="entry name" value="HATPase_c_2"/>
    <property type="match status" value="1"/>
</dbReference>
<dbReference type="RefSeq" id="WP_185032922.1">
    <property type="nucleotide sequence ID" value="NZ_BNBN01000014.1"/>
</dbReference>
<dbReference type="Gene3D" id="3.30.565.10">
    <property type="entry name" value="Histidine kinase-like ATPase, C-terminal domain"/>
    <property type="match status" value="1"/>
</dbReference>
<dbReference type="InterPro" id="IPR003594">
    <property type="entry name" value="HATPase_dom"/>
</dbReference>
<dbReference type="AlphaFoldDB" id="A0A7X0HH33"/>
<keyword evidence="1" id="KW-0808">Transferase</keyword>
<proteinExistence type="predicted"/>
<evidence type="ECO:0000313" key="4">
    <source>
        <dbReference type="Proteomes" id="UP000540423"/>
    </source>
</evidence>
<dbReference type="Proteomes" id="UP000540423">
    <property type="component" value="Unassembled WGS sequence"/>
</dbReference>
<accession>A0A7X0HH33</accession>
<organism evidence="3 4">
    <name type="scientific">Streptomyces candidus</name>
    <dbReference type="NCBI Taxonomy" id="67283"/>
    <lineage>
        <taxon>Bacteria</taxon>
        <taxon>Bacillati</taxon>
        <taxon>Actinomycetota</taxon>
        <taxon>Actinomycetes</taxon>
        <taxon>Kitasatosporales</taxon>
        <taxon>Streptomycetaceae</taxon>
        <taxon>Streptomyces</taxon>
    </lineage>
</organism>
<dbReference type="EMBL" id="JACHEM010000010">
    <property type="protein sequence ID" value="MBB6437522.1"/>
    <property type="molecule type" value="Genomic_DNA"/>
</dbReference>
<reference evidence="3 4" key="1">
    <citation type="submission" date="2020-08" db="EMBL/GenBank/DDBJ databases">
        <title>Genomic Encyclopedia of Type Strains, Phase IV (KMG-IV): sequencing the most valuable type-strain genomes for metagenomic binning, comparative biology and taxonomic classification.</title>
        <authorList>
            <person name="Goeker M."/>
        </authorList>
    </citation>
    <scope>NUCLEOTIDE SEQUENCE [LARGE SCALE GENOMIC DNA]</scope>
    <source>
        <strain evidence="3 4">DSM 40141</strain>
    </source>
</reference>
<dbReference type="PANTHER" id="PTHR35526">
    <property type="entry name" value="ANTI-SIGMA-F FACTOR RSBW-RELATED"/>
    <property type="match status" value="1"/>
</dbReference>
<dbReference type="GO" id="GO:0004674">
    <property type="term" value="F:protein serine/threonine kinase activity"/>
    <property type="evidence" value="ECO:0007669"/>
    <property type="project" value="UniProtKB-KW"/>
</dbReference>
<dbReference type="PANTHER" id="PTHR35526:SF3">
    <property type="entry name" value="ANTI-SIGMA-F FACTOR RSBW"/>
    <property type="match status" value="1"/>
</dbReference>
<name>A0A7X0HH33_9ACTN</name>
<evidence type="ECO:0000313" key="3">
    <source>
        <dbReference type="EMBL" id="MBB6437522.1"/>
    </source>
</evidence>
<protein>
    <submittedName>
        <fullName evidence="3">Anti-sigma regulatory factor (Ser/Thr protein kinase)</fullName>
    </submittedName>
</protein>
<dbReference type="InterPro" id="IPR050267">
    <property type="entry name" value="Anti-sigma-factor_SerPK"/>
</dbReference>
<gene>
    <name evidence="3" type="ORF">HNQ79_004023</name>
</gene>
<sequence>MSGRTSTITFRSRKPSIPAARAHVRAVLVEWRLGLLIDDALLVTSELATNALVHAAGIGDHFTLTLRRHGMLVIEVADSYEWAMPELRKIDDPLGASGRGLVLVDALSAHWGVRPRDPGKTVWAHLPAPGATATS</sequence>
<keyword evidence="1" id="KW-0418">Kinase</keyword>
<evidence type="ECO:0000256" key="1">
    <source>
        <dbReference type="ARBA" id="ARBA00022527"/>
    </source>
</evidence>
<dbReference type="CDD" id="cd16936">
    <property type="entry name" value="HATPase_RsbW-like"/>
    <property type="match status" value="1"/>
</dbReference>
<comment type="caution">
    <text evidence="3">The sequence shown here is derived from an EMBL/GenBank/DDBJ whole genome shotgun (WGS) entry which is preliminary data.</text>
</comment>
<keyword evidence="4" id="KW-1185">Reference proteome</keyword>
<feature type="domain" description="Histidine kinase/HSP90-like ATPase" evidence="2">
    <location>
        <begin position="14"/>
        <end position="124"/>
    </location>
</feature>
<evidence type="ECO:0000259" key="2">
    <source>
        <dbReference type="Pfam" id="PF13581"/>
    </source>
</evidence>
<dbReference type="SUPFAM" id="SSF55874">
    <property type="entry name" value="ATPase domain of HSP90 chaperone/DNA topoisomerase II/histidine kinase"/>
    <property type="match status" value="1"/>
</dbReference>
<keyword evidence="1" id="KW-0723">Serine/threonine-protein kinase</keyword>
<dbReference type="InterPro" id="IPR036890">
    <property type="entry name" value="HATPase_C_sf"/>
</dbReference>